<dbReference type="STRING" id="240015.ACP_0348"/>
<feature type="compositionally biased region" description="Polar residues" evidence="1">
    <location>
        <begin position="42"/>
        <end position="55"/>
    </location>
</feature>
<name>C1F9X2_ACIC5</name>
<organism evidence="2 3">
    <name type="scientific">Acidobacterium capsulatum (strain ATCC 51196 / DSM 11244 / BCRC 80197 / JCM 7670 / NBRC 15755 / NCIMB 13165 / 161)</name>
    <dbReference type="NCBI Taxonomy" id="240015"/>
    <lineage>
        <taxon>Bacteria</taxon>
        <taxon>Pseudomonadati</taxon>
        <taxon>Acidobacteriota</taxon>
        <taxon>Terriglobia</taxon>
        <taxon>Terriglobales</taxon>
        <taxon>Acidobacteriaceae</taxon>
        <taxon>Acidobacterium</taxon>
    </lineage>
</organism>
<evidence type="ECO:0000313" key="2">
    <source>
        <dbReference type="EMBL" id="ACO32637.1"/>
    </source>
</evidence>
<dbReference type="InParanoid" id="C1F9X2"/>
<evidence type="ECO:0000313" key="3">
    <source>
        <dbReference type="Proteomes" id="UP000002207"/>
    </source>
</evidence>
<sequence length="55" mass="5636">MRQHLVALTVTALLGLIAVVAFFLIVSARSQNHAPAPVGAKTQHSGSASAPSNLD</sequence>
<dbReference type="KEGG" id="aca:ACP_0348"/>
<dbReference type="Proteomes" id="UP000002207">
    <property type="component" value="Chromosome"/>
</dbReference>
<accession>C1F9X2</accession>
<feature type="region of interest" description="Disordered" evidence="1">
    <location>
        <begin position="35"/>
        <end position="55"/>
    </location>
</feature>
<dbReference type="HOGENOM" id="CLU_3021292_0_0_0"/>
<dbReference type="AlphaFoldDB" id="C1F9X2"/>
<keyword evidence="3" id="KW-1185">Reference proteome</keyword>
<protein>
    <submittedName>
        <fullName evidence="2">Uncharacterized protein</fullName>
    </submittedName>
</protein>
<reference evidence="2 3" key="1">
    <citation type="journal article" date="2009" name="Appl. Environ. Microbiol.">
        <title>Three genomes from the phylum Acidobacteria provide insight into the lifestyles of these microorganisms in soils.</title>
        <authorList>
            <person name="Ward N.L."/>
            <person name="Challacombe J.F."/>
            <person name="Janssen P.H."/>
            <person name="Henrissat B."/>
            <person name="Coutinho P.M."/>
            <person name="Wu M."/>
            <person name="Xie G."/>
            <person name="Haft D.H."/>
            <person name="Sait M."/>
            <person name="Badger J."/>
            <person name="Barabote R.D."/>
            <person name="Bradley B."/>
            <person name="Brettin T.S."/>
            <person name="Brinkac L.M."/>
            <person name="Bruce D."/>
            <person name="Creasy T."/>
            <person name="Daugherty S.C."/>
            <person name="Davidsen T.M."/>
            <person name="DeBoy R.T."/>
            <person name="Detter J.C."/>
            <person name="Dodson R.J."/>
            <person name="Durkin A.S."/>
            <person name="Ganapathy A."/>
            <person name="Gwinn-Giglio M."/>
            <person name="Han C.S."/>
            <person name="Khouri H."/>
            <person name="Kiss H."/>
            <person name="Kothari S.P."/>
            <person name="Madupu R."/>
            <person name="Nelson K.E."/>
            <person name="Nelson W.C."/>
            <person name="Paulsen I."/>
            <person name="Penn K."/>
            <person name="Ren Q."/>
            <person name="Rosovitz M.J."/>
            <person name="Selengut J.D."/>
            <person name="Shrivastava S."/>
            <person name="Sullivan S.A."/>
            <person name="Tapia R."/>
            <person name="Thompson L.S."/>
            <person name="Watkins K.L."/>
            <person name="Yang Q."/>
            <person name="Yu C."/>
            <person name="Zafar N."/>
            <person name="Zhou L."/>
            <person name="Kuske C.R."/>
        </authorList>
    </citation>
    <scope>NUCLEOTIDE SEQUENCE [LARGE SCALE GENOMIC DNA]</scope>
    <source>
        <strain evidence="3">ATCC 51196 / DSM 11244 / BCRC 80197 / JCM 7670 / NBRC 15755 / NCIMB 13165 / 161</strain>
    </source>
</reference>
<proteinExistence type="predicted"/>
<dbReference type="EMBL" id="CP001472">
    <property type="protein sequence ID" value="ACO32637.1"/>
    <property type="molecule type" value="Genomic_DNA"/>
</dbReference>
<gene>
    <name evidence="2" type="ordered locus">ACP_0348</name>
</gene>
<evidence type="ECO:0000256" key="1">
    <source>
        <dbReference type="SAM" id="MobiDB-lite"/>
    </source>
</evidence>